<name>A0A0L9UEJ2_PHAAN</name>
<accession>A0A0L9UEJ2</accession>
<proteinExistence type="predicted"/>
<dbReference type="Proteomes" id="UP000053144">
    <property type="component" value="Chromosome 4"/>
</dbReference>
<protein>
    <submittedName>
        <fullName evidence="1">Uncharacterized protein</fullName>
    </submittedName>
</protein>
<sequence>MTFGRSFSTVRSFDLSDVRALMLNRSFILKRSLFDRSAILSLMTFVRRLNRSSVWKRLLDRSAIHTFMTFGNSHVQPFGHPQAILPLVLATLPLVQVTPLIYRSSWSSSLFYRSFPTASAHPFSSAFSAVRPKTIRPQIRSVVRSVLMCLF</sequence>
<organism evidence="1 2">
    <name type="scientific">Phaseolus angularis</name>
    <name type="common">Azuki bean</name>
    <name type="synonym">Vigna angularis</name>
    <dbReference type="NCBI Taxonomy" id="3914"/>
    <lineage>
        <taxon>Eukaryota</taxon>
        <taxon>Viridiplantae</taxon>
        <taxon>Streptophyta</taxon>
        <taxon>Embryophyta</taxon>
        <taxon>Tracheophyta</taxon>
        <taxon>Spermatophyta</taxon>
        <taxon>Magnoliopsida</taxon>
        <taxon>eudicotyledons</taxon>
        <taxon>Gunneridae</taxon>
        <taxon>Pentapetalae</taxon>
        <taxon>rosids</taxon>
        <taxon>fabids</taxon>
        <taxon>Fabales</taxon>
        <taxon>Fabaceae</taxon>
        <taxon>Papilionoideae</taxon>
        <taxon>50 kb inversion clade</taxon>
        <taxon>NPAAA clade</taxon>
        <taxon>indigoferoid/millettioid clade</taxon>
        <taxon>Phaseoleae</taxon>
        <taxon>Vigna</taxon>
    </lineage>
</organism>
<evidence type="ECO:0000313" key="2">
    <source>
        <dbReference type="Proteomes" id="UP000053144"/>
    </source>
</evidence>
<evidence type="ECO:0000313" key="1">
    <source>
        <dbReference type="EMBL" id="KOM41350.1"/>
    </source>
</evidence>
<gene>
    <name evidence="1" type="ORF">LR48_Vigan04g154800</name>
</gene>
<reference evidence="2" key="1">
    <citation type="journal article" date="2015" name="Proc. Natl. Acad. Sci. U.S.A.">
        <title>Genome sequencing of adzuki bean (Vigna angularis) provides insight into high starch and low fat accumulation and domestication.</title>
        <authorList>
            <person name="Yang K."/>
            <person name="Tian Z."/>
            <person name="Chen C."/>
            <person name="Luo L."/>
            <person name="Zhao B."/>
            <person name="Wang Z."/>
            <person name="Yu L."/>
            <person name="Li Y."/>
            <person name="Sun Y."/>
            <person name="Li W."/>
            <person name="Chen Y."/>
            <person name="Li Y."/>
            <person name="Zhang Y."/>
            <person name="Ai D."/>
            <person name="Zhao J."/>
            <person name="Shang C."/>
            <person name="Ma Y."/>
            <person name="Wu B."/>
            <person name="Wang M."/>
            <person name="Gao L."/>
            <person name="Sun D."/>
            <person name="Zhang P."/>
            <person name="Guo F."/>
            <person name="Wang W."/>
            <person name="Li Y."/>
            <person name="Wang J."/>
            <person name="Varshney R.K."/>
            <person name="Wang J."/>
            <person name="Ling H.Q."/>
            <person name="Wan P."/>
        </authorList>
    </citation>
    <scope>NUCLEOTIDE SEQUENCE</scope>
    <source>
        <strain evidence="2">cv. Jingnong 6</strain>
    </source>
</reference>
<dbReference type="Gramene" id="KOM41350">
    <property type="protein sequence ID" value="KOM41350"/>
    <property type="gene ID" value="LR48_Vigan04g154800"/>
</dbReference>
<dbReference type="AlphaFoldDB" id="A0A0L9UEJ2"/>
<dbReference type="EMBL" id="CM003374">
    <property type="protein sequence ID" value="KOM41350.1"/>
    <property type="molecule type" value="Genomic_DNA"/>
</dbReference>